<feature type="region of interest" description="Disordered" evidence="3">
    <location>
        <begin position="277"/>
        <end position="304"/>
    </location>
</feature>
<feature type="region of interest" description="Disordered" evidence="3">
    <location>
        <begin position="398"/>
        <end position="474"/>
    </location>
</feature>
<feature type="compositionally biased region" description="Basic and acidic residues" evidence="3">
    <location>
        <begin position="1038"/>
        <end position="1048"/>
    </location>
</feature>
<feature type="region of interest" description="Disordered" evidence="3">
    <location>
        <begin position="702"/>
        <end position="752"/>
    </location>
</feature>
<evidence type="ECO:0000259" key="4">
    <source>
        <dbReference type="Pfam" id="PF16756"/>
    </source>
</evidence>
<feature type="compositionally biased region" description="Polar residues" evidence="3">
    <location>
        <begin position="508"/>
        <end position="521"/>
    </location>
</feature>
<keyword evidence="6" id="KW-1185">Reference proteome</keyword>
<dbReference type="PANTHER" id="PTHR14662">
    <property type="entry name" value="PARTNER AND LOCALIZER OF BRCA2"/>
    <property type="match status" value="1"/>
</dbReference>
<dbReference type="GO" id="GO:0000724">
    <property type="term" value="P:double-strand break repair via homologous recombination"/>
    <property type="evidence" value="ECO:0007669"/>
    <property type="project" value="InterPro"/>
</dbReference>
<dbReference type="InterPro" id="IPR015943">
    <property type="entry name" value="WD40/YVTN_repeat-like_dom_sf"/>
</dbReference>
<dbReference type="PANTHER" id="PTHR14662:SF2">
    <property type="entry name" value="PARTNER AND LOCALIZER OF BRCA2"/>
    <property type="match status" value="1"/>
</dbReference>
<feature type="region of interest" description="Disordered" evidence="3">
    <location>
        <begin position="219"/>
        <end position="242"/>
    </location>
</feature>
<name>A0AAD1SQ33_PELCU</name>
<sequence length="1406" mass="153429">MEDSEDKCLTVKEKVKLKEKLALLKKEYKKTFNRLQRSQRAERVKAHVKKTIEEQNRLRRQDRKETLTAEPPCISASTLGDVIEPQRSCQPPQADKARESHVTFNADPEIHCAGASSPQDFERALVGQGNPFTPKGQGNRDQTPRSRLKLNRSKNRDSFVESSQTSICLPSSSLSESGRLRHEVPSLYNPSSPVCIKQTNLHNISLKADGAGVAASHPLPSDCAKNRKPAGTTNVNKTDPVPSTLIARGNSIGECHHPGDHTKRTFLLSTDVEGISTIDTAEKPRGSKQNTKEGQKRQSGSIMKCPMEEAASRAFNNAGERNTTHNALQDSVEQKPLQVDNVAQRESSLTGEQSSPLSSCTLVEGLLFPVEYYVRTTRRMSSCQRKVDLDAVIQSQLGTGRRASRGRAKQEKGNVAQDCSLMSPSPQGLIEHGSVASRTSQTPLSHPPTGRSRGRRRKCKGSSPPIKMQPLAASPDLKDLSVQLEFAGLTSGSQSEKENCEGRALTGTDPQVNPVCSTTEAGKSRVTEGSNPEEDQTLPAGQSMYTLRPRNSASFHGEPLQKNLESFESDLSIHKALKQDPKCAGSAFYSLSTWISIKDLPICLDIRDFHLPDEEFGDLKLKKLNTVNHWELCVPKLNKEAKRTGLGLNGKKSTLAPPSDSSPVQLETMKLYSDDPEVDFKLLSEDQLRDVECSARLGQVSTESLRNNTMPSELSLTPDLSNLLNSNMRSSRNELASSESSKGDPVSSQQSLTPDLLNLFDLSITLPDQKPKENKDTNLKNDPFPLTQSLSKTSLDAASHGETCKEQDANLLEQTIVSRISDVQYTSETLCSSDTPSFAAEDIEMHEQTQTKVASSFILESLPLDPSLDLESDGVSSLNSELRLAKVKETARSVLFSSSVCSMPQENFDGIEVVASVPGFPVLGSTPAIPPPPQRRDSPLASCSFRPVVESVVSTETLPARVAGDECLSAGGEGNFFPEIDVKQCNTTVSLTGSECERCAHTELEEACQQSELCGKQSLGYPVGTTDGNSSQQLAKAAESKNTADVEEGMRERDHLRLVSQIQDGCGGACAVDLSSCWWEFPNRTDCCIVAASESSVILWRPRSEDSWETAHTWNFMEMPVVQILPLPGEKNIVCVALGNLEIREIWLLFSCPGSLNWEQQIVKRGHTKIAMGLSQRRIASCSSLGSNQVVEILQLSTNGSSVRSQSLMPPKESILAFCELEGQKDALIGSTANNNMVIWNSITGQLLSNINVGELCSDCICLSASSESGLVFLVLVSPYSSECIFRLIAANPREAKCVNVMQYTLPEDHTGRYLEGNVKNQKAVAVLTCGSIALWELSSRQCSSLLPPAPGTRWCLVRWAHSSSSVLTAQNNGTICVYSLTEPSQTRMSEELAIWDIVSPSVLFS</sequence>
<evidence type="ECO:0000256" key="2">
    <source>
        <dbReference type="SAM" id="Coils"/>
    </source>
</evidence>
<dbReference type="Proteomes" id="UP001295444">
    <property type="component" value="Chromosome 07"/>
</dbReference>
<evidence type="ECO:0000256" key="3">
    <source>
        <dbReference type="SAM" id="MobiDB-lite"/>
    </source>
</evidence>
<keyword evidence="2" id="KW-0175">Coiled coil</keyword>
<evidence type="ECO:0000313" key="5">
    <source>
        <dbReference type="EMBL" id="CAH2307521.1"/>
    </source>
</evidence>
<reference evidence="5" key="1">
    <citation type="submission" date="2022-03" db="EMBL/GenBank/DDBJ databases">
        <authorList>
            <person name="Alioto T."/>
            <person name="Alioto T."/>
            <person name="Gomez Garrido J."/>
        </authorList>
    </citation>
    <scope>NUCLEOTIDE SEQUENCE</scope>
</reference>
<feature type="region of interest" description="Disordered" evidence="3">
    <location>
        <begin position="504"/>
        <end position="540"/>
    </location>
</feature>
<feature type="region of interest" description="Disordered" evidence="3">
    <location>
        <begin position="1025"/>
        <end position="1048"/>
    </location>
</feature>
<feature type="domain" description="Partner and localiser of BRCA2 WD40" evidence="4">
    <location>
        <begin position="1044"/>
        <end position="1380"/>
    </location>
</feature>
<protein>
    <submittedName>
        <fullName evidence="5">Partner and localizer of BRCA2</fullName>
    </submittedName>
</protein>
<evidence type="ECO:0000313" key="6">
    <source>
        <dbReference type="Proteomes" id="UP001295444"/>
    </source>
</evidence>
<feature type="region of interest" description="Disordered" evidence="3">
    <location>
        <begin position="124"/>
        <end position="164"/>
    </location>
</feature>
<feature type="compositionally biased region" description="Low complexity" evidence="3">
    <location>
        <begin position="720"/>
        <end position="740"/>
    </location>
</feature>
<feature type="region of interest" description="Disordered" evidence="3">
    <location>
        <begin position="767"/>
        <end position="788"/>
    </location>
</feature>
<gene>
    <name evidence="5" type="ORF">PECUL_23A033819</name>
</gene>
<dbReference type="EMBL" id="OW240918">
    <property type="protein sequence ID" value="CAH2307521.1"/>
    <property type="molecule type" value="Genomic_DNA"/>
</dbReference>
<feature type="compositionally biased region" description="Polar residues" evidence="3">
    <location>
        <begin position="702"/>
        <end position="719"/>
    </location>
</feature>
<dbReference type="Gene3D" id="2.130.10.10">
    <property type="entry name" value="YVTN repeat-like/Quinoprotein amine dehydrogenase"/>
    <property type="match status" value="1"/>
</dbReference>
<feature type="compositionally biased region" description="Basic and acidic residues" evidence="3">
    <location>
        <begin position="280"/>
        <end position="296"/>
    </location>
</feature>
<accession>A0AAD1SQ33</accession>
<organism evidence="5 6">
    <name type="scientific">Pelobates cultripes</name>
    <name type="common">Western spadefoot toad</name>
    <dbReference type="NCBI Taxonomy" id="61616"/>
    <lineage>
        <taxon>Eukaryota</taxon>
        <taxon>Metazoa</taxon>
        <taxon>Chordata</taxon>
        <taxon>Craniata</taxon>
        <taxon>Vertebrata</taxon>
        <taxon>Euteleostomi</taxon>
        <taxon>Amphibia</taxon>
        <taxon>Batrachia</taxon>
        <taxon>Anura</taxon>
        <taxon>Pelobatoidea</taxon>
        <taxon>Pelobatidae</taxon>
        <taxon>Pelobates</taxon>
    </lineage>
</organism>
<proteinExistence type="predicted"/>
<dbReference type="InterPro" id="IPR031920">
    <property type="entry name" value="PALB2_WD40"/>
</dbReference>
<feature type="compositionally biased region" description="Basic and acidic residues" evidence="3">
    <location>
        <begin position="769"/>
        <end position="779"/>
    </location>
</feature>
<evidence type="ECO:0000256" key="1">
    <source>
        <dbReference type="ARBA" id="ARBA00022737"/>
    </source>
</evidence>
<dbReference type="GO" id="GO:0003677">
    <property type="term" value="F:DNA binding"/>
    <property type="evidence" value="ECO:0007669"/>
    <property type="project" value="InterPro"/>
</dbReference>
<dbReference type="GO" id="GO:0005654">
    <property type="term" value="C:nucleoplasm"/>
    <property type="evidence" value="ECO:0007669"/>
    <property type="project" value="TreeGrafter"/>
</dbReference>
<feature type="coiled-coil region" evidence="2">
    <location>
        <begin position="14"/>
        <end position="61"/>
    </location>
</feature>
<keyword evidence="1" id="KW-0677">Repeat</keyword>
<dbReference type="InterPro" id="IPR042417">
    <property type="entry name" value="PALB2"/>
</dbReference>
<dbReference type="Pfam" id="PF16756">
    <property type="entry name" value="PALB2_WD40"/>
    <property type="match status" value="1"/>
</dbReference>
<dbReference type="InterPro" id="IPR036322">
    <property type="entry name" value="WD40_repeat_dom_sf"/>
</dbReference>
<dbReference type="SUPFAM" id="SSF50978">
    <property type="entry name" value="WD40 repeat-like"/>
    <property type="match status" value="1"/>
</dbReference>